<dbReference type="Proteomes" id="UP000827092">
    <property type="component" value="Unassembled WGS sequence"/>
</dbReference>
<protein>
    <submittedName>
        <fullName evidence="2">Uncharacterized protein</fullName>
    </submittedName>
</protein>
<feature type="region of interest" description="Disordered" evidence="1">
    <location>
        <begin position="38"/>
        <end position="63"/>
    </location>
</feature>
<organism evidence="2 3">
    <name type="scientific">Oedothorax gibbosus</name>
    <dbReference type="NCBI Taxonomy" id="931172"/>
    <lineage>
        <taxon>Eukaryota</taxon>
        <taxon>Metazoa</taxon>
        <taxon>Ecdysozoa</taxon>
        <taxon>Arthropoda</taxon>
        <taxon>Chelicerata</taxon>
        <taxon>Arachnida</taxon>
        <taxon>Araneae</taxon>
        <taxon>Araneomorphae</taxon>
        <taxon>Entelegynae</taxon>
        <taxon>Araneoidea</taxon>
        <taxon>Linyphiidae</taxon>
        <taxon>Erigoninae</taxon>
        <taxon>Oedothorax</taxon>
    </lineage>
</organism>
<dbReference type="EMBL" id="JAFNEN010000081">
    <property type="protein sequence ID" value="KAG8195674.1"/>
    <property type="molecule type" value="Genomic_DNA"/>
</dbReference>
<reference evidence="2 3" key="1">
    <citation type="journal article" date="2022" name="Nat. Ecol. Evol.">
        <title>A masculinizing supergene underlies an exaggerated male reproductive morph in a spider.</title>
        <authorList>
            <person name="Hendrickx F."/>
            <person name="De Corte Z."/>
            <person name="Sonet G."/>
            <person name="Van Belleghem S.M."/>
            <person name="Kostlbacher S."/>
            <person name="Vangestel C."/>
        </authorList>
    </citation>
    <scope>NUCLEOTIDE SEQUENCE [LARGE SCALE GENOMIC DNA]</scope>
    <source>
        <strain evidence="2">W744_W776</strain>
    </source>
</reference>
<name>A0AAV6VGC5_9ARAC</name>
<accession>A0AAV6VGC5</accession>
<gene>
    <name evidence="2" type="ORF">JTE90_003819</name>
</gene>
<evidence type="ECO:0000256" key="1">
    <source>
        <dbReference type="SAM" id="MobiDB-lite"/>
    </source>
</evidence>
<evidence type="ECO:0000313" key="3">
    <source>
        <dbReference type="Proteomes" id="UP000827092"/>
    </source>
</evidence>
<feature type="compositionally biased region" description="Polar residues" evidence="1">
    <location>
        <begin position="38"/>
        <end position="58"/>
    </location>
</feature>
<comment type="caution">
    <text evidence="2">The sequence shown here is derived from an EMBL/GenBank/DDBJ whole genome shotgun (WGS) entry which is preliminary data.</text>
</comment>
<dbReference type="AlphaFoldDB" id="A0AAV6VGC5"/>
<feature type="region of interest" description="Disordered" evidence="1">
    <location>
        <begin position="75"/>
        <end position="103"/>
    </location>
</feature>
<evidence type="ECO:0000313" key="2">
    <source>
        <dbReference type="EMBL" id="KAG8195674.1"/>
    </source>
</evidence>
<keyword evidence="3" id="KW-1185">Reference proteome</keyword>
<sequence length="117" mass="13035">MSPTIDLKAPIQLRPCYHRRVCQHPSPIRFQRWTTTRSQPTLGCQHQNPETSGTGVTQEDTRSCRWPKWTAAVDGSRHARAPYTRLGTGTGPGGPRGPLKGPRWPPRICIIIGEVEA</sequence>
<proteinExistence type="predicted"/>